<keyword evidence="1" id="KW-0812">Transmembrane</keyword>
<feature type="transmembrane region" description="Helical" evidence="1">
    <location>
        <begin position="6"/>
        <end position="29"/>
    </location>
</feature>
<comment type="caution">
    <text evidence="2">The sequence shown here is derived from an EMBL/GenBank/DDBJ whole genome shotgun (WGS) entry which is preliminary data.</text>
</comment>
<sequence length="72" mass="8522">MHNPPWKYYLILANMVYFVAQSSVFIRLAKAAEQFQKEHRWQDDIKERDVLYFDAKAGTSDVSPEVEYSLHV</sequence>
<keyword evidence="3" id="KW-1185">Reference proteome</keyword>
<name>A0A401SMY1_CHIPU</name>
<gene>
    <name evidence="2" type="ORF">chiPu_0010226</name>
</gene>
<evidence type="ECO:0000313" key="3">
    <source>
        <dbReference type="Proteomes" id="UP000287033"/>
    </source>
</evidence>
<protein>
    <submittedName>
        <fullName evidence="2">Uncharacterized protein</fullName>
    </submittedName>
</protein>
<proteinExistence type="predicted"/>
<dbReference type="AlphaFoldDB" id="A0A401SMY1"/>
<dbReference type="OrthoDB" id="10433381at2759"/>
<evidence type="ECO:0000256" key="1">
    <source>
        <dbReference type="SAM" id="Phobius"/>
    </source>
</evidence>
<dbReference type="Proteomes" id="UP000287033">
    <property type="component" value="Unassembled WGS sequence"/>
</dbReference>
<accession>A0A401SMY1</accession>
<keyword evidence="1" id="KW-1133">Transmembrane helix</keyword>
<keyword evidence="1" id="KW-0472">Membrane</keyword>
<reference evidence="2 3" key="1">
    <citation type="journal article" date="2018" name="Nat. Ecol. Evol.">
        <title>Shark genomes provide insights into elasmobranch evolution and the origin of vertebrates.</title>
        <authorList>
            <person name="Hara Y"/>
            <person name="Yamaguchi K"/>
            <person name="Onimaru K"/>
            <person name="Kadota M"/>
            <person name="Koyanagi M"/>
            <person name="Keeley SD"/>
            <person name="Tatsumi K"/>
            <person name="Tanaka K"/>
            <person name="Motone F"/>
            <person name="Kageyama Y"/>
            <person name="Nozu R"/>
            <person name="Adachi N"/>
            <person name="Nishimura O"/>
            <person name="Nakagawa R"/>
            <person name="Tanegashima C"/>
            <person name="Kiyatake I"/>
            <person name="Matsumoto R"/>
            <person name="Murakumo K"/>
            <person name="Nishida K"/>
            <person name="Terakita A"/>
            <person name="Kuratani S"/>
            <person name="Sato K"/>
            <person name="Hyodo S Kuraku.S."/>
        </authorList>
    </citation>
    <scope>NUCLEOTIDE SEQUENCE [LARGE SCALE GENOMIC DNA]</scope>
</reference>
<dbReference type="STRING" id="137246.A0A401SMY1"/>
<dbReference type="EMBL" id="BEZZ01000386">
    <property type="protein sequence ID" value="GCC31765.1"/>
    <property type="molecule type" value="Genomic_DNA"/>
</dbReference>
<organism evidence="2 3">
    <name type="scientific">Chiloscyllium punctatum</name>
    <name type="common">Brownbanded bambooshark</name>
    <name type="synonym">Hemiscyllium punctatum</name>
    <dbReference type="NCBI Taxonomy" id="137246"/>
    <lineage>
        <taxon>Eukaryota</taxon>
        <taxon>Metazoa</taxon>
        <taxon>Chordata</taxon>
        <taxon>Craniata</taxon>
        <taxon>Vertebrata</taxon>
        <taxon>Chondrichthyes</taxon>
        <taxon>Elasmobranchii</taxon>
        <taxon>Galeomorphii</taxon>
        <taxon>Galeoidea</taxon>
        <taxon>Orectolobiformes</taxon>
        <taxon>Hemiscylliidae</taxon>
        <taxon>Chiloscyllium</taxon>
    </lineage>
</organism>
<evidence type="ECO:0000313" key="2">
    <source>
        <dbReference type="EMBL" id="GCC31765.1"/>
    </source>
</evidence>